<evidence type="ECO:0000256" key="5">
    <source>
        <dbReference type="ARBA" id="ARBA00022840"/>
    </source>
</evidence>
<dbReference type="NCBIfam" id="TIGR00459">
    <property type="entry name" value="aspS_bact"/>
    <property type="match status" value="1"/>
</dbReference>
<dbReference type="AlphaFoldDB" id="A0A447JGR4"/>
<dbReference type="InterPro" id="IPR004365">
    <property type="entry name" value="NA-bd_OB_tRNA"/>
</dbReference>
<dbReference type="InterPro" id="IPR004115">
    <property type="entry name" value="GAD-like_sf"/>
</dbReference>
<keyword evidence="2 9" id="KW-0963">Cytoplasm</keyword>
<feature type="binding site" evidence="9">
    <location>
        <begin position="549"/>
        <end position="552"/>
    </location>
    <ligand>
        <name>ATP</name>
        <dbReference type="ChEBI" id="CHEBI:30616"/>
    </ligand>
</feature>
<dbReference type="GO" id="GO:0004815">
    <property type="term" value="F:aspartate-tRNA ligase activity"/>
    <property type="evidence" value="ECO:0007669"/>
    <property type="project" value="UniProtKB-UniRule"/>
</dbReference>
<dbReference type="PROSITE" id="PS50862">
    <property type="entry name" value="AA_TRNA_LIGASE_II"/>
    <property type="match status" value="1"/>
</dbReference>
<dbReference type="Pfam" id="PF01336">
    <property type="entry name" value="tRNA_anti-codon"/>
    <property type="match status" value="1"/>
</dbReference>
<dbReference type="GO" id="GO:0005524">
    <property type="term" value="F:ATP binding"/>
    <property type="evidence" value="ECO:0007669"/>
    <property type="project" value="UniProtKB-UniRule"/>
</dbReference>
<evidence type="ECO:0000256" key="8">
    <source>
        <dbReference type="ARBA" id="ARBA00047904"/>
    </source>
</evidence>
<dbReference type="SUPFAM" id="SSF55681">
    <property type="entry name" value="Class II aaRS and biotin synthetases"/>
    <property type="match status" value="1"/>
</dbReference>
<dbReference type="InterPro" id="IPR045864">
    <property type="entry name" value="aa-tRNA-synth_II/BPL/LPL"/>
</dbReference>
<dbReference type="Gene3D" id="3.30.1360.30">
    <property type="entry name" value="GAD-like domain"/>
    <property type="match status" value="1"/>
</dbReference>
<feature type="binding site" evidence="9">
    <location>
        <position position="463"/>
    </location>
    <ligand>
        <name>L-aspartate</name>
        <dbReference type="ChEBI" id="CHEBI:29991"/>
    </ligand>
</feature>
<keyword evidence="7 9" id="KW-0030">Aminoacyl-tRNA synthetase</keyword>
<dbReference type="InterPro" id="IPR002312">
    <property type="entry name" value="Asp/Asn-tRNA-synth_IIb"/>
</dbReference>
<dbReference type="GO" id="GO:0006422">
    <property type="term" value="P:aspartyl-tRNA aminoacylation"/>
    <property type="evidence" value="ECO:0007669"/>
    <property type="project" value="UniProtKB-UniRule"/>
</dbReference>
<evidence type="ECO:0000256" key="4">
    <source>
        <dbReference type="ARBA" id="ARBA00022741"/>
    </source>
</evidence>
<keyword evidence="5 9" id="KW-0067">ATP-binding</keyword>
<keyword evidence="4 9" id="KW-0547">Nucleotide-binding</keyword>
<dbReference type="InterPro" id="IPR006195">
    <property type="entry name" value="aa-tRNA-synth_II"/>
</dbReference>
<proteinExistence type="inferred from homology"/>
<keyword evidence="3 9" id="KW-0436">Ligase</keyword>
<dbReference type="GO" id="GO:0005737">
    <property type="term" value="C:cytoplasm"/>
    <property type="evidence" value="ECO:0007669"/>
    <property type="project" value="UniProtKB-SubCell"/>
</dbReference>
<dbReference type="InterPro" id="IPR012340">
    <property type="entry name" value="NA-bd_OB-fold"/>
</dbReference>
<evidence type="ECO:0000256" key="2">
    <source>
        <dbReference type="ARBA" id="ARBA00022490"/>
    </source>
</evidence>
<dbReference type="InterPro" id="IPR004524">
    <property type="entry name" value="Asp-tRNA-ligase_1"/>
</dbReference>
<accession>A0A447JGR4</accession>
<dbReference type="Gene3D" id="3.30.930.10">
    <property type="entry name" value="Bira Bifunctional Protein, Domain 2"/>
    <property type="match status" value="1"/>
</dbReference>
<dbReference type="EMBL" id="LR133909">
    <property type="protein sequence ID" value="VDY41158.1"/>
    <property type="molecule type" value="Genomic_DNA"/>
</dbReference>
<feature type="binding site" evidence="9">
    <location>
        <begin position="232"/>
        <end position="234"/>
    </location>
    <ligand>
        <name>ATP</name>
        <dbReference type="ChEBI" id="CHEBI:30616"/>
    </ligand>
</feature>
<feature type="binding site" evidence="9">
    <location>
        <position position="497"/>
    </location>
    <ligand>
        <name>ATP</name>
        <dbReference type="ChEBI" id="CHEBI:30616"/>
    </ligand>
</feature>
<reference evidence="11 12" key="1">
    <citation type="submission" date="2018-12" db="EMBL/GenBank/DDBJ databases">
        <authorList>
            <consortium name="Pathogen Informatics"/>
        </authorList>
    </citation>
    <scope>NUCLEOTIDE SEQUENCE [LARGE SCALE GENOMIC DNA]</scope>
    <source>
        <strain evidence="11 12">NCTC7102</strain>
    </source>
</reference>
<feature type="domain" description="Aminoacyl-transfer RNA synthetases class-II family profile" evidence="10">
    <location>
        <begin position="153"/>
        <end position="570"/>
    </location>
</feature>
<dbReference type="HAMAP" id="MF_00044">
    <property type="entry name" value="Asp_tRNA_synth_type1"/>
    <property type="match status" value="1"/>
</dbReference>
<dbReference type="CDD" id="cd04317">
    <property type="entry name" value="EcAspRS_like_N"/>
    <property type="match status" value="1"/>
</dbReference>
<comment type="catalytic activity">
    <reaction evidence="8 9">
        <text>tRNA(Asp) + L-aspartate + ATP = L-aspartyl-tRNA(Asp) + AMP + diphosphate</text>
        <dbReference type="Rhea" id="RHEA:19649"/>
        <dbReference type="Rhea" id="RHEA-COMP:9660"/>
        <dbReference type="Rhea" id="RHEA-COMP:9678"/>
        <dbReference type="ChEBI" id="CHEBI:29991"/>
        <dbReference type="ChEBI" id="CHEBI:30616"/>
        <dbReference type="ChEBI" id="CHEBI:33019"/>
        <dbReference type="ChEBI" id="CHEBI:78442"/>
        <dbReference type="ChEBI" id="CHEBI:78516"/>
        <dbReference type="ChEBI" id="CHEBI:456215"/>
        <dbReference type="EC" id="6.1.1.12"/>
    </reaction>
</comment>
<dbReference type="SUPFAM" id="SSF55261">
    <property type="entry name" value="GAD domain-like"/>
    <property type="match status" value="1"/>
</dbReference>
<dbReference type="NCBIfam" id="NF001750">
    <property type="entry name" value="PRK00476.1"/>
    <property type="match status" value="1"/>
</dbReference>
<dbReference type="InterPro" id="IPR004364">
    <property type="entry name" value="Aa-tRNA-synt_II"/>
</dbReference>
<dbReference type="SUPFAM" id="SSF50249">
    <property type="entry name" value="Nucleic acid-binding proteins"/>
    <property type="match status" value="1"/>
</dbReference>
<dbReference type="InterPro" id="IPR047089">
    <property type="entry name" value="Asp-tRNA-ligase_1_N"/>
</dbReference>
<dbReference type="FunFam" id="2.40.50.140:FF:000080">
    <property type="entry name" value="Aspartate--tRNA ligase"/>
    <property type="match status" value="1"/>
</dbReference>
<keyword evidence="6 9" id="KW-0648">Protein biosynthesis</keyword>
<comment type="subunit">
    <text evidence="9">Homodimer.</text>
</comment>
<gene>
    <name evidence="9 11" type="primary">aspS</name>
    <name evidence="11" type="ORF">NCTC7102_02527</name>
</gene>
<feature type="binding site" evidence="9">
    <location>
        <position position="504"/>
    </location>
    <ligand>
        <name>L-aspartate</name>
        <dbReference type="ChEBI" id="CHEBI:29991"/>
    </ligand>
</feature>
<feature type="region of interest" description="Aspartate" evidence="9">
    <location>
        <begin position="210"/>
        <end position="213"/>
    </location>
</feature>
<evidence type="ECO:0000256" key="3">
    <source>
        <dbReference type="ARBA" id="ARBA00022598"/>
    </source>
</evidence>
<evidence type="ECO:0000313" key="11">
    <source>
        <dbReference type="EMBL" id="VDY41158.1"/>
    </source>
</evidence>
<dbReference type="PRINTS" id="PR01042">
    <property type="entry name" value="TRNASYNTHASP"/>
</dbReference>
<evidence type="ECO:0000256" key="1">
    <source>
        <dbReference type="ARBA" id="ARBA00006303"/>
    </source>
</evidence>
<dbReference type="Gene3D" id="2.40.50.140">
    <property type="entry name" value="Nucleic acid-binding proteins"/>
    <property type="match status" value="1"/>
</dbReference>
<comment type="subcellular location">
    <subcellularLocation>
        <location evidence="9">Cytoplasm</location>
    </subcellularLocation>
</comment>
<dbReference type="InterPro" id="IPR029351">
    <property type="entry name" value="GAD_dom"/>
</dbReference>
<protein>
    <recommendedName>
        <fullName evidence="9">Aspartate--tRNA ligase</fullName>
        <ecNumber evidence="9">6.1.1.12</ecNumber>
    </recommendedName>
    <alternativeName>
        <fullName evidence="9">Aspartyl-tRNA synthetase</fullName>
        <shortName evidence="9">AspRS</shortName>
    </alternativeName>
</protein>
<dbReference type="Pfam" id="PF02938">
    <property type="entry name" value="GAD"/>
    <property type="match status" value="1"/>
</dbReference>
<comment type="similarity">
    <text evidence="1 9">Belongs to the class-II aminoacyl-tRNA synthetase family. Type 1 subfamily.</text>
</comment>
<dbReference type="EC" id="6.1.1.12" evidence="9"/>
<dbReference type="Pfam" id="PF00152">
    <property type="entry name" value="tRNA-synt_2"/>
    <property type="match status" value="1"/>
</dbReference>
<feature type="binding site" evidence="9">
    <location>
        <position position="232"/>
    </location>
    <ligand>
        <name>L-aspartate</name>
        <dbReference type="ChEBI" id="CHEBI:29991"/>
    </ligand>
</feature>
<dbReference type="FunFam" id="3.30.1360.30:FF:000001">
    <property type="entry name" value="Aspartate--tRNA ligase"/>
    <property type="match status" value="1"/>
</dbReference>
<dbReference type="PANTHER" id="PTHR22594:SF5">
    <property type="entry name" value="ASPARTATE--TRNA LIGASE, MITOCHONDRIAL"/>
    <property type="match status" value="1"/>
</dbReference>
<dbReference type="CDD" id="cd00777">
    <property type="entry name" value="AspRS_core"/>
    <property type="match status" value="1"/>
</dbReference>
<evidence type="ECO:0000313" key="12">
    <source>
        <dbReference type="Proteomes" id="UP000281393"/>
    </source>
</evidence>
<dbReference type="PANTHER" id="PTHR22594">
    <property type="entry name" value="ASPARTYL/LYSYL-TRNA SYNTHETASE"/>
    <property type="match status" value="1"/>
</dbReference>
<feature type="binding site" evidence="9">
    <location>
        <position position="186"/>
    </location>
    <ligand>
        <name>L-aspartate</name>
        <dbReference type="ChEBI" id="CHEBI:29991"/>
    </ligand>
</feature>
<organism evidence="11 12">
    <name type="scientific">Salmonella enterica subsp. enterica serovar Daytona</name>
    <dbReference type="NCBI Taxonomy" id="1962639"/>
    <lineage>
        <taxon>Bacteria</taxon>
        <taxon>Pseudomonadati</taxon>
        <taxon>Pseudomonadota</taxon>
        <taxon>Gammaproteobacteria</taxon>
        <taxon>Enterobacterales</taxon>
        <taxon>Enterobacteriaceae</taxon>
        <taxon>Salmonella</taxon>
    </lineage>
</organism>
<sequence length="605" mass="67123">MAGNNPPAAKLRDISCVQNIADSYVCPTVGQQVTLCGWVNRRRDLGSLIFIDMRDREGIVQVFFDPDRADALKLASELRNEFCIQVTGTVRARDAKNVNADMATGEIEVLASSLTIINRADSLPLDANHVNTEEARLKYRYLDLRRPEMAQRLKTRAKITSLVRRFMDDHGFLDIETPMLTKATPEGARDYLVPSRVHKGKFYALPQSPQLFKQLLMMSGFDRYYQIVKCFRDEDLRADRQPEFTQIDVETSFMTAPQVREVMEALVRHLWLEVKGVDLGDFPVMTFAEAERRYGSDKPDLRNPMELVDVADLLKSVEFAVFAGPANDPKGRVAALRVPGGAQLSRKQIDDYGNFVKIYGAKGLAYIKVNERAKGLDGINSPVAKFLTADIVEAILERTGAQDGDMIFFGADNKKVVADALGALRLKLGKDLSLTDEDKWAPLWVIDFPMFEDDGEGGLTAMHHPFTAPRDMTASELKTAPEEAVANAYDMVINGYEVGGGSVRIHNGEMQQTVFGILGINEQEQREKFGFLLDALKYGTPPHAGLAFGLDRLTMLLTGTDNIRDVIAFPKTTAAACLMTEAPSFANQAALTELGIQVVKKAENN</sequence>
<feature type="binding site" evidence="9">
    <location>
        <position position="241"/>
    </location>
    <ligand>
        <name>ATP</name>
        <dbReference type="ChEBI" id="CHEBI:30616"/>
    </ligand>
</feature>
<evidence type="ECO:0000256" key="6">
    <source>
        <dbReference type="ARBA" id="ARBA00022917"/>
    </source>
</evidence>
<dbReference type="InterPro" id="IPR047090">
    <property type="entry name" value="AspRS_core"/>
</dbReference>
<comment type="function">
    <text evidence="9">Catalyzes the attachment of L-aspartate to tRNA(Asp) in a two-step reaction: L-aspartate is first activated by ATP to form Asp-AMP and then transferred to the acceptor end of tRNA(Asp).</text>
</comment>
<name>A0A447JGR4_SALET</name>
<evidence type="ECO:0000259" key="10">
    <source>
        <dbReference type="PROSITE" id="PS50862"/>
    </source>
</evidence>
<evidence type="ECO:0000256" key="9">
    <source>
        <dbReference type="HAMAP-Rule" id="MF_00044"/>
    </source>
</evidence>
<dbReference type="GO" id="GO:0003676">
    <property type="term" value="F:nucleic acid binding"/>
    <property type="evidence" value="ECO:0007669"/>
    <property type="project" value="InterPro"/>
</dbReference>
<dbReference type="Proteomes" id="UP000281393">
    <property type="component" value="Chromosome"/>
</dbReference>
<comment type="caution">
    <text evidence="9">Lacks conserved residue(s) required for the propagation of feature annotation.</text>
</comment>
<evidence type="ECO:0000256" key="7">
    <source>
        <dbReference type="ARBA" id="ARBA00023146"/>
    </source>
</evidence>